<proteinExistence type="predicted"/>
<reference evidence="2 3" key="1">
    <citation type="submission" date="2024-06" db="EMBL/GenBank/DDBJ databases">
        <title>The Natural Products Discovery Center: Release of the First 8490 Sequenced Strains for Exploring Actinobacteria Biosynthetic Diversity.</title>
        <authorList>
            <person name="Kalkreuter E."/>
            <person name="Kautsar S.A."/>
            <person name="Yang D."/>
            <person name="Bader C.D."/>
            <person name="Teijaro C.N."/>
            <person name="Fluegel L."/>
            <person name="Davis C.M."/>
            <person name="Simpson J.R."/>
            <person name="Lauterbach L."/>
            <person name="Steele A.D."/>
            <person name="Gui C."/>
            <person name="Meng S."/>
            <person name="Li G."/>
            <person name="Viehrig K."/>
            <person name="Ye F."/>
            <person name="Su P."/>
            <person name="Kiefer A.F."/>
            <person name="Nichols A."/>
            <person name="Cepeda A.J."/>
            <person name="Yan W."/>
            <person name="Fan B."/>
            <person name="Jiang Y."/>
            <person name="Adhikari A."/>
            <person name="Zheng C.-J."/>
            <person name="Schuster L."/>
            <person name="Cowan T.M."/>
            <person name="Smanski M.J."/>
            <person name="Chevrette M.G."/>
            <person name="De Carvalho L.P.S."/>
            <person name="Shen B."/>
        </authorList>
    </citation>
    <scope>NUCLEOTIDE SEQUENCE [LARGE SCALE GENOMIC DNA]</scope>
    <source>
        <strain evidence="2 3">NPDC033039</strain>
    </source>
</reference>
<evidence type="ECO:0008006" key="4">
    <source>
        <dbReference type="Google" id="ProtNLM"/>
    </source>
</evidence>
<dbReference type="RefSeq" id="WP_030284431.1">
    <property type="nucleotide sequence ID" value="NZ_JBEZVI010000006.1"/>
</dbReference>
<gene>
    <name evidence="2" type="ORF">AB0E61_10445</name>
</gene>
<feature type="compositionally biased region" description="Low complexity" evidence="1">
    <location>
        <begin position="233"/>
        <end position="245"/>
    </location>
</feature>
<feature type="region of interest" description="Disordered" evidence="1">
    <location>
        <begin position="223"/>
        <end position="272"/>
    </location>
</feature>
<sequence>MTPAEAAELLAHCAAFDRRTIGEADARAWGRALHDVPLDDDTRGAVAEHYGHTDKWITAAQVREMRTRIRSGRIAAAHPVYDGDPDETGKQFAANWQAQITAAAEGHLPSRTITQAVGAVPSAELRALLPAVGHPVDDETEPQPYVDEATRAEIRATLPGNRAALVELAVDCPNTRCRAARRHLCKSSRGKELRGTVHGQRRDVYAIRHTQCPECGAPPRHPCTTPEPHPARVRAAVADRPVPNRRQLDRLMRTPPAPRETRARHTSGGNPR</sequence>
<name>A0ABV2YXN8_9ACTN</name>
<organism evidence="2 3">
    <name type="scientific">Streptomyces catenulae</name>
    <dbReference type="NCBI Taxonomy" id="66875"/>
    <lineage>
        <taxon>Bacteria</taxon>
        <taxon>Bacillati</taxon>
        <taxon>Actinomycetota</taxon>
        <taxon>Actinomycetes</taxon>
        <taxon>Kitasatosporales</taxon>
        <taxon>Streptomycetaceae</taxon>
        <taxon>Streptomyces</taxon>
    </lineage>
</organism>
<evidence type="ECO:0000256" key="1">
    <source>
        <dbReference type="SAM" id="MobiDB-lite"/>
    </source>
</evidence>
<dbReference type="EMBL" id="JBEZVI010000006">
    <property type="protein sequence ID" value="MEU3710510.1"/>
    <property type="molecule type" value="Genomic_DNA"/>
</dbReference>
<protein>
    <recommendedName>
        <fullName evidence="4">DUF222 domain-containing protein</fullName>
    </recommendedName>
</protein>
<accession>A0ABV2YXN8</accession>
<comment type="caution">
    <text evidence="2">The sequence shown here is derived from an EMBL/GenBank/DDBJ whole genome shotgun (WGS) entry which is preliminary data.</text>
</comment>
<keyword evidence="3" id="KW-1185">Reference proteome</keyword>
<dbReference type="Proteomes" id="UP001550853">
    <property type="component" value="Unassembled WGS sequence"/>
</dbReference>
<evidence type="ECO:0000313" key="3">
    <source>
        <dbReference type="Proteomes" id="UP001550853"/>
    </source>
</evidence>
<evidence type="ECO:0000313" key="2">
    <source>
        <dbReference type="EMBL" id="MEU3710510.1"/>
    </source>
</evidence>